<feature type="domain" description="Glycoside hydrolase family 42 N-terminal" evidence="11">
    <location>
        <begin position="14"/>
        <end position="397"/>
    </location>
</feature>
<gene>
    <name evidence="13" type="ORF">GCM10009069_27980</name>
</gene>
<evidence type="ECO:0000256" key="6">
    <source>
        <dbReference type="ARBA" id="ARBA00022833"/>
    </source>
</evidence>
<organism evidence="13 14">
    <name type="scientific">Algimonas arctica</name>
    <dbReference type="NCBI Taxonomy" id="1479486"/>
    <lineage>
        <taxon>Bacteria</taxon>
        <taxon>Pseudomonadati</taxon>
        <taxon>Pseudomonadota</taxon>
        <taxon>Alphaproteobacteria</taxon>
        <taxon>Maricaulales</taxon>
        <taxon>Robiginitomaculaceae</taxon>
        <taxon>Algimonas</taxon>
    </lineage>
</organism>
<dbReference type="EMBL" id="BMZH01000017">
    <property type="protein sequence ID" value="GHB03717.1"/>
    <property type="molecule type" value="Genomic_DNA"/>
</dbReference>
<keyword evidence="6" id="KW-0862">Zinc</keyword>
<dbReference type="RefSeq" id="WP_233354176.1">
    <property type="nucleotide sequence ID" value="NZ_BMZH01000017.1"/>
</dbReference>
<feature type="binding site" evidence="10">
    <location>
        <position position="111"/>
    </location>
    <ligand>
        <name>substrate</name>
    </ligand>
</feature>
<dbReference type="InterPro" id="IPR029062">
    <property type="entry name" value="Class_I_gatase-like"/>
</dbReference>
<dbReference type="Pfam" id="PF02449">
    <property type="entry name" value="Glyco_hydro_42"/>
    <property type="match status" value="1"/>
</dbReference>
<evidence type="ECO:0000259" key="12">
    <source>
        <dbReference type="Pfam" id="PF08532"/>
    </source>
</evidence>
<dbReference type="Pfam" id="PF08532">
    <property type="entry name" value="Glyco_hydro_42M"/>
    <property type="match status" value="1"/>
</dbReference>
<keyword evidence="7 8" id="KW-0326">Glycosidase</keyword>
<reference evidence="13" key="1">
    <citation type="journal article" date="2014" name="Int. J. Syst. Evol. Microbiol.">
        <title>Complete genome sequence of Corynebacterium casei LMG S-19264T (=DSM 44701T), isolated from a smear-ripened cheese.</title>
        <authorList>
            <consortium name="US DOE Joint Genome Institute (JGI-PGF)"/>
            <person name="Walter F."/>
            <person name="Albersmeier A."/>
            <person name="Kalinowski J."/>
            <person name="Ruckert C."/>
        </authorList>
    </citation>
    <scope>NUCLEOTIDE SEQUENCE</scope>
    <source>
        <strain evidence="13">KCTC 32513</strain>
    </source>
</reference>
<dbReference type="Gene3D" id="3.20.20.80">
    <property type="entry name" value="Glycosidases"/>
    <property type="match status" value="1"/>
</dbReference>
<protein>
    <recommendedName>
        <fullName evidence="3 8">Beta-galactosidase</fullName>
        <shortName evidence="8">Beta-gal</shortName>
        <ecNumber evidence="3 8">3.2.1.23</ecNumber>
    </recommendedName>
</protein>
<evidence type="ECO:0000256" key="7">
    <source>
        <dbReference type="ARBA" id="ARBA00023295"/>
    </source>
</evidence>
<dbReference type="PANTHER" id="PTHR36447">
    <property type="entry name" value="BETA-GALACTOSIDASE GANA"/>
    <property type="match status" value="1"/>
</dbReference>
<dbReference type="GO" id="GO:0005975">
    <property type="term" value="P:carbohydrate metabolic process"/>
    <property type="evidence" value="ECO:0007669"/>
    <property type="project" value="InterPro"/>
</dbReference>
<evidence type="ECO:0000313" key="14">
    <source>
        <dbReference type="Proteomes" id="UP000634004"/>
    </source>
</evidence>
<dbReference type="PANTHER" id="PTHR36447:SF2">
    <property type="entry name" value="BETA-GALACTOSIDASE YESZ"/>
    <property type="match status" value="1"/>
</dbReference>
<evidence type="ECO:0000256" key="9">
    <source>
        <dbReference type="PIRSR" id="PIRSR001084-1"/>
    </source>
</evidence>
<dbReference type="InterPro" id="IPR013738">
    <property type="entry name" value="Beta_galactosidase_Trimer"/>
</dbReference>
<evidence type="ECO:0000256" key="5">
    <source>
        <dbReference type="ARBA" id="ARBA00022801"/>
    </source>
</evidence>
<evidence type="ECO:0000256" key="1">
    <source>
        <dbReference type="ARBA" id="ARBA00001412"/>
    </source>
</evidence>
<dbReference type="EC" id="3.2.1.23" evidence="3 8"/>
<accession>A0A8J3G3E6</accession>
<keyword evidence="4" id="KW-0479">Metal-binding</keyword>
<dbReference type="GO" id="GO:0009341">
    <property type="term" value="C:beta-galactosidase complex"/>
    <property type="evidence" value="ECO:0007669"/>
    <property type="project" value="InterPro"/>
</dbReference>
<dbReference type="PIRSF" id="PIRSF001084">
    <property type="entry name" value="B-galactosidase"/>
    <property type="match status" value="1"/>
</dbReference>
<feature type="active site" description="Proton donor" evidence="9">
    <location>
        <position position="150"/>
    </location>
</feature>
<feature type="binding site" evidence="10">
    <location>
        <position position="149"/>
    </location>
    <ligand>
        <name>substrate</name>
    </ligand>
</feature>
<dbReference type="AlphaFoldDB" id="A0A8J3G3E6"/>
<evidence type="ECO:0000256" key="3">
    <source>
        <dbReference type="ARBA" id="ARBA00012756"/>
    </source>
</evidence>
<name>A0A8J3G3E6_9PROT</name>
<dbReference type="InterPro" id="IPR017853">
    <property type="entry name" value="GH"/>
</dbReference>
<sequence>MTIPKNHKPALGVCYYPEHWPEAMWGDDATRMVAMGLSWVRIGEFAWSRIEPQPSEFRWDWLDRAIQTLGDAGLKIIMSTPTATPPRWMVDRYPDMVAWDRHGRPRGFGSRRHYDFSHAEYREECVRITTILGERYGRNPHVHAWQLDNEYGCHDTTLSYSPVARAAFQDWLRDKYKSVAALNDRWGNVFWSMDYQRFDQIELPNLTVTEPNPAHAMDFRRFASSQVVAFNAAQEAALRPLTDAPLLHNYMGRVTDFDHFAVGANLDIATWDSYPLGFLEDRSDRDVDFKRDHRRCGDPDFQAFHHDLYRAVGKGRWWVMEQQPGPVNWAPHNPEPAPGMVRLWALEAIAHGAEVVCFFRWRQAPFAQEQNHAGLLRPDGKLSEGGDEVAALANELAGLPNLSIKAARTAIVFDYASQWAWEVQPQDAQFDYFRLVYDLYCGLRRAGHSVDILPPTTTDFGDRDRIFIPGLFAWPQALRAAVYGFSGEVVMGPRTGSRTDDFKFPMTLPPGLAGLKVTAVETLRADAHVTLQDGGMIQIWRERIESTWDVVEADLDGRSVRLSNGHLIYWAGWPDAAALDRWLGGTASDARHRETVSGATSIDYMTASFSVSP</sequence>
<reference evidence="13" key="2">
    <citation type="submission" date="2020-09" db="EMBL/GenBank/DDBJ databases">
        <authorList>
            <person name="Sun Q."/>
            <person name="Kim S."/>
        </authorList>
    </citation>
    <scope>NUCLEOTIDE SEQUENCE</scope>
    <source>
        <strain evidence="13">KCTC 32513</strain>
    </source>
</reference>
<dbReference type="SUPFAM" id="SSF51445">
    <property type="entry name" value="(Trans)glycosidases"/>
    <property type="match status" value="1"/>
</dbReference>
<feature type="active site" description="Nucleophile" evidence="9">
    <location>
        <position position="321"/>
    </location>
</feature>
<keyword evidence="5 8" id="KW-0378">Hydrolase</keyword>
<dbReference type="CDD" id="cd03143">
    <property type="entry name" value="A4_beta-galactosidase_middle_domain"/>
    <property type="match status" value="1"/>
</dbReference>
<comment type="similarity">
    <text evidence="2 8">Belongs to the glycosyl hydrolase 42 family.</text>
</comment>
<dbReference type="GO" id="GO:0004565">
    <property type="term" value="F:beta-galactosidase activity"/>
    <property type="evidence" value="ECO:0007669"/>
    <property type="project" value="UniProtKB-EC"/>
</dbReference>
<evidence type="ECO:0000256" key="2">
    <source>
        <dbReference type="ARBA" id="ARBA00005940"/>
    </source>
</evidence>
<dbReference type="InterPro" id="IPR003476">
    <property type="entry name" value="Glyco_hydro_42"/>
</dbReference>
<feature type="domain" description="Beta-galactosidase trimerisation" evidence="12">
    <location>
        <begin position="407"/>
        <end position="550"/>
    </location>
</feature>
<evidence type="ECO:0000259" key="11">
    <source>
        <dbReference type="Pfam" id="PF02449"/>
    </source>
</evidence>
<dbReference type="Proteomes" id="UP000634004">
    <property type="component" value="Unassembled WGS sequence"/>
</dbReference>
<dbReference type="Gene3D" id="3.40.50.880">
    <property type="match status" value="1"/>
</dbReference>
<dbReference type="SUPFAM" id="SSF52317">
    <property type="entry name" value="Class I glutamine amidotransferase-like"/>
    <property type="match status" value="1"/>
</dbReference>
<evidence type="ECO:0000313" key="13">
    <source>
        <dbReference type="EMBL" id="GHB03717.1"/>
    </source>
</evidence>
<feature type="binding site" evidence="10">
    <location>
        <position position="329"/>
    </location>
    <ligand>
        <name>substrate</name>
    </ligand>
</feature>
<dbReference type="InterPro" id="IPR013529">
    <property type="entry name" value="Glyco_hydro_42_N"/>
</dbReference>
<evidence type="ECO:0000256" key="4">
    <source>
        <dbReference type="ARBA" id="ARBA00022723"/>
    </source>
</evidence>
<comment type="catalytic activity">
    <reaction evidence="1 8">
        <text>Hydrolysis of terminal non-reducing beta-D-galactose residues in beta-D-galactosides.</text>
        <dbReference type="EC" id="3.2.1.23"/>
    </reaction>
</comment>
<keyword evidence="14" id="KW-1185">Reference proteome</keyword>
<evidence type="ECO:0000256" key="10">
    <source>
        <dbReference type="PIRSR" id="PIRSR001084-2"/>
    </source>
</evidence>
<proteinExistence type="inferred from homology"/>
<evidence type="ECO:0000256" key="8">
    <source>
        <dbReference type="PIRNR" id="PIRNR001084"/>
    </source>
</evidence>
<comment type="caution">
    <text evidence="13">The sequence shown here is derived from an EMBL/GenBank/DDBJ whole genome shotgun (WGS) entry which is preliminary data.</text>
</comment>
<dbReference type="GO" id="GO:0046872">
    <property type="term" value="F:metal ion binding"/>
    <property type="evidence" value="ECO:0007669"/>
    <property type="project" value="UniProtKB-KW"/>
</dbReference>